<dbReference type="EMBL" id="JACHHH010000004">
    <property type="protein sequence ID" value="MBB6041136.1"/>
    <property type="molecule type" value="Genomic_DNA"/>
</dbReference>
<dbReference type="Proteomes" id="UP000522163">
    <property type="component" value="Unassembled WGS sequence"/>
</dbReference>
<proteinExistence type="predicted"/>
<sequence length="357" mass="40149">MKIKLAILEQDKEYLQRIVTVFSTRFGEKFELYSFTDEELALKTVREVKMDVLVADASFDINTALLPKQCSFAYFVESAEIESYKDEAAISKYQKADLIYKQILSLYAERIQGITGLKIGEDPCKVFAFGSVAGGTGASTMAAACAYHFAQAGHRVLYLNMERYGSADIFFHAGGQLDMSDVVFALKEQKANFRLKLESAVRQDPRGVYFFSKAKIALDMMELSLEERQKLLRELKLGGSYDIIILDGDFSIDDDSLAVYRGVHGIVLTVDGSEIGNDKFLRMLQALQIKEENSPVPIMKRMYTVYNKFSNKTGQSLPKIGIRELGGVPRYEHAGTEALVETLAEKTFFEELLKENI</sequence>
<dbReference type="InterPro" id="IPR027417">
    <property type="entry name" value="P-loop_NTPase"/>
</dbReference>
<gene>
    <name evidence="2" type="ORF">HNQ46_001108</name>
</gene>
<protein>
    <submittedName>
        <fullName evidence="2">Cellulose biosynthesis protein BcsQ</fullName>
    </submittedName>
</protein>
<reference evidence="2 3" key="1">
    <citation type="submission" date="2020-08" db="EMBL/GenBank/DDBJ databases">
        <title>Genomic Encyclopedia of Type Strains, Phase IV (KMG-IV): sequencing the most valuable type-strain genomes for metagenomic binning, comparative biology and taxonomic classification.</title>
        <authorList>
            <person name="Goeker M."/>
        </authorList>
    </citation>
    <scope>NUCLEOTIDE SEQUENCE [LARGE SCALE GENOMIC DNA]</scope>
    <source>
        <strain evidence="2 3">DSM 17245</strain>
    </source>
</reference>
<dbReference type="Pfam" id="PF21194">
    <property type="entry name" value="TadZ-like_ARD"/>
    <property type="match status" value="1"/>
</dbReference>
<dbReference type="InterPro" id="IPR049086">
    <property type="entry name" value="TadZ-like_ARD"/>
</dbReference>
<dbReference type="Gene3D" id="3.40.50.10850">
    <property type="entry name" value="Ntrc-like two-domain protein"/>
    <property type="match status" value="1"/>
</dbReference>
<dbReference type="RefSeq" id="WP_183683683.1">
    <property type="nucleotide sequence ID" value="NZ_JACHHH010000004.1"/>
</dbReference>
<comment type="caution">
    <text evidence="2">The sequence shown here is derived from an EMBL/GenBank/DDBJ whole genome shotgun (WGS) entry which is preliminary data.</text>
</comment>
<dbReference type="GeneID" id="85014654"/>
<evidence type="ECO:0000259" key="1">
    <source>
        <dbReference type="Pfam" id="PF21194"/>
    </source>
</evidence>
<feature type="domain" description="TadZ-like receiver" evidence="1">
    <location>
        <begin position="1"/>
        <end position="108"/>
    </location>
</feature>
<dbReference type="SUPFAM" id="SSF52540">
    <property type="entry name" value="P-loop containing nucleoside triphosphate hydrolases"/>
    <property type="match status" value="1"/>
</dbReference>
<dbReference type="AlphaFoldDB" id="A0A7W9W0Q7"/>
<organism evidence="2 3">
    <name type="scientific">Oribacterium sinus</name>
    <dbReference type="NCBI Taxonomy" id="237576"/>
    <lineage>
        <taxon>Bacteria</taxon>
        <taxon>Bacillati</taxon>
        <taxon>Bacillota</taxon>
        <taxon>Clostridia</taxon>
        <taxon>Lachnospirales</taxon>
        <taxon>Lachnospiraceae</taxon>
        <taxon>Oribacterium</taxon>
    </lineage>
</organism>
<name>A0A7W9W0Q7_9FIRM</name>
<dbReference type="Gene3D" id="3.40.50.300">
    <property type="entry name" value="P-loop containing nucleotide triphosphate hydrolases"/>
    <property type="match status" value="1"/>
</dbReference>
<evidence type="ECO:0000313" key="3">
    <source>
        <dbReference type="Proteomes" id="UP000522163"/>
    </source>
</evidence>
<evidence type="ECO:0000313" key="2">
    <source>
        <dbReference type="EMBL" id="MBB6041136.1"/>
    </source>
</evidence>
<accession>A0A7W9W0Q7</accession>